<dbReference type="EMBL" id="VCHE01000029">
    <property type="protein sequence ID" value="KAB2575798.1"/>
    <property type="molecule type" value="Genomic_DNA"/>
</dbReference>
<dbReference type="InterPro" id="IPR023299">
    <property type="entry name" value="ATPase_P-typ_cyto_dom_N"/>
</dbReference>
<evidence type="ECO:0000256" key="2">
    <source>
        <dbReference type="ARBA" id="ARBA00007528"/>
    </source>
</evidence>
<dbReference type="PRINTS" id="PR00119">
    <property type="entry name" value="CATATPASE"/>
</dbReference>
<evidence type="ECO:0000313" key="16">
    <source>
        <dbReference type="Proteomes" id="UP000325902"/>
    </source>
</evidence>
<dbReference type="GO" id="GO:0005524">
    <property type="term" value="F:ATP binding"/>
    <property type="evidence" value="ECO:0007669"/>
    <property type="project" value="InterPro"/>
</dbReference>
<organism evidence="15 16">
    <name type="scientific">Lasiodiplodia theobromae</name>
    <dbReference type="NCBI Taxonomy" id="45133"/>
    <lineage>
        <taxon>Eukaryota</taxon>
        <taxon>Fungi</taxon>
        <taxon>Dikarya</taxon>
        <taxon>Ascomycota</taxon>
        <taxon>Pezizomycotina</taxon>
        <taxon>Dothideomycetes</taxon>
        <taxon>Dothideomycetes incertae sedis</taxon>
        <taxon>Botryosphaeriales</taxon>
        <taxon>Botryosphaeriaceae</taxon>
        <taxon>Lasiodiplodia</taxon>
    </lineage>
</organism>
<dbReference type="Gene3D" id="2.70.150.10">
    <property type="entry name" value="Calcium-transporting ATPase, cytoplasmic transduction domain A"/>
    <property type="match status" value="1"/>
</dbReference>
<evidence type="ECO:0000256" key="4">
    <source>
        <dbReference type="ARBA" id="ARBA00022723"/>
    </source>
</evidence>
<keyword evidence="5 11" id="KW-0732">Signal</keyword>
<feature type="chain" id="PRO_5025099775" description="1,3-beta-glucanosyltransferase" evidence="11">
    <location>
        <begin position="21"/>
        <end position="1695"/>
    </location>
</feature>
<keyword evidence="8 11" id="KW-0472">Membrane</keyword>
<dbReference type="PROSITE" id="PS50846">
    <property type="entry name" value="HMA_2"/>
    <property type="match status" value="1"/>
</dbReference>
<protein>
    <recommendedName>
        <fullName evidence="11">1,3-beta-glucanosyltransferase</fullName>
        <ecNumber evidence="11">2.4.1.-</ecNumber>
    </recommendedName>
</protein>
<dbReference type="FunFam" id="3.20.20.80:FF:000038">
    <property type="entry name" value="1,3-beta-glucanosyltransferase"/>
    <property type="match status" value="1"/>
</dbReference>
<comment type="similarity">
    <text evidence="2 11">Belongs to the glycosyl hydrolase 72 family.</text>
</comment>
<dbReference type="SFLD" id="SFLDS00003">
    <property type="entry name" value="Haloacid_Dehalogenase"/>
    <property type="match status" value="1"/>
</dbReference>
<dbReference type="Gene3D" id="3.40.1110.10">
    <property type="entry name" value="Calcium-transporting ATPase, cytoplasmic domain N"/>
    <property type="match status" value="1"/>
</dbReference>
<dbReference type="InterPro" id="IPR006121">
    <property type="entry name" value="HMA_dom"/>
</dbReference>
<dbReference type="SUPFAM" id="SSF56784">
    <property type="entry name" value="HAD-like"/>
    <property type="match status" value="1"/>
</dbReference>
<dbReference type="Proteomes" id="UP000325902">
    <property type="component" value="Unassembled WGS sequence"/>
</dbReference>
<evidence type="ECO:0000256" key="7">
    <source>
        <dbReference type="ARBA" id="ARBA00022989"/>
    </source>
</evidence>
<dbReference type="InterPro" id="IPR012946">
    <property type="entry name" value="X8"/>
</dbReference>
<evidence type="ECO:0000256" key="12">
    <source>
        <dbReference type="SAM" id="MobiDB-lite"/>
    </source>
</evidence>
<keyword evidence="10" id="KW-0325">Glycoprotein</keyword>
<dbReference type="Pfam" id="PF24534">
    <property type="entry name" value="HMA_PCA1"/>
    <property type="match status" value="1"/>
</dbReference>
<dbReference type="NCBIfam" id="TIGR01494">
    <property type="entry name" value="ATPase_P-type"/>
    <property type="match status" value="2"/>
</dbReference>
<feature type="signal peptide" evidence="11">
    <location>
        <begin position="1"/>
        <end position="20"/>
    </location>
</feature>
<comment type="subcellular location">
    <subcellularLocation>
        <location evidence="1 11">Cell membrane</location>
        <topology evidence="1 11">Lipid-anchor</topology>
        <topology evidence="1 11">GPI-anchor</topology>
    </subcellularLocation>
</comment>
<dbReference type="PANTHER" id="PTHR46594">
    <property type="entry name" value="P-TYPE CATION-TRANSPORTING ATPASE"/>
    <property type="match status" value="1"/>
</dbReference>
<dbReference type="InterPro" id="IPR001757">
    <property type="entry name" value="P_typ_ATPase"/>
</dbReference>
<keyword evidence="16" id="KW-1185">Reference proteome</keyword>
<feature type="compositionally biased region" description="Basic residues" evidence="12">
    <location>
        <begin position="776"/>
        <end position="788"/>
    </location>
</feature>
<dbReference type="SUPFAM" id="SSF81660">
    <property type="entry name" value="Metal cation-transporting ATPase, ATP-binding domain N"/>
    <property type="match status" value="1"/>
</dbReference>
<feature type="transmembrane region" description="Helical" evidence="13">
    <location>
        <begin position="1029"/>
        <end position="1050"/>
    </location>
</feature>
<dbReference type="Gene3D" id="1.20.58.1040">
    <property type="match status" value="1"/>
</dbReference>
<evidence type="ECO:0000259" key="14">
    <source>
        <dbReference type="PROSITE" id="PS50846"/>
    </source>
</evidence>
<dbReference type="OrthoDB" id="432719at2759"/>
<dbReference type="Gene3D" id="3.40.50.1000">
    <property type="entry name" value="HAD superfamily/HAD-like"/>
    <property type="match status" value="1"/>
</dbReference>
<evidence type="ECO:0000256" key="3">
    <source>
        <dbReference type="ARBA" id="ARBA00022692"/>
    </source>
</evidence>
<feature type="transmembrane region" description="Helical" evidence="13">
    <location>
        <begin position="1056"/>
        <end position="1074"/>
    </location>
</feature>
<dbReference type="Pfam" id="PF00403">
    <property type="entry name" value="HMA"/>
    <property type="match status" value="1"/>
</dbReference>
<gene>
    <name evidence="15" type="primary">PCA1_0</name>
    <name evidence="15" type="ORF">DBV05_g5473</name>
</gene>
<keyword evidence="9" id="KW-1015">Disulfide bond</keyword>
<dbReference type="InterPro" id="IPR036163">
    <property type="entry name" value="HMA_dom_sf"/>
</dbReference>
<feature type="transmembrane region" description="Helical" evidence="13">
    <location>
        <begin position="1278"/>
        <end position="1300"/>
    </location>
</feature>
<keyword evidence="6" id="KW-1278">Translocase</keyword>
<dbReference type="GO" id="GO:0071852">
    <property type="term" value="P:fungal-type cell wall organization or biogenesis"/>
    <property type="evidence" value="ECO:0007669"/>
    <property type="project" value="UniProtKB-ARBA"/>
</dbReference>
<evidence type="ECO:0000256" key="10">
    <source>
        <dbReference type="ARBA" id="ARBA00023180"/>
    </source>
</evidence>
<feature type="region of interest" description="Disordered" evidence="12">
    <location>
        <begin position="752"/>
        <end position="789"/>
    </location>
</feature>
<dbReference type="GO" id="GO:0046872">
    <property type="term" value="F:metal ion binding"/>
    <property type="evidence" value="ECO:0007669"/>
    <property type="project" value="UniProtKB-KW"/>
</dbReference>
<keyword evidence="4" id="KW-0479">Metal-binding</keyword>
<reference evidence="15 16" key="1">
    <citation type="journal article" date="2019" name="Sci. Rep.">
        <title>A multi-omics analysis of the grapevine pathogen Lasiodiplodia theobromae reveals that temperature affects the expression of virulence- and pathogenicity-related genes.</title>
        <authorList>
            <person name="Felix C."/>
            <person name="Meneses R."/>
            <person name="Goncalves M.F.M."/>
            <person name="Tilleman L."/>
            <person name="Duarte A.S."/>
            <person name="Jorrin-Novo J.V."/>
            <person name="Van de Peer Y."/>
            <person name="Deforce D."/>
            <person name="Van Nieuwerburgh F."/>
            <person name="Esteves A.C."/>
            <person name="Alves A."/>
        </authorList>
    </citation>
    <scope>NUCLEOTIDE SEQUENCE [LARGE SCALE GENOMIC DNA]</scope>
    <source>
        <strain evidence="15 16">LA-SOL3</strain>
    </source>
</reference>
<dbReference type="SMART" id="SM00768">
    <property type="entry name" value="X8"/>
    <property type="match status" value="1"/>
</dbReference>
<dbReference type="Pfam" id="PF07983">
    <property type="entry name" value="X8"/>
    <property type="match status" value="1"/>
</dbReference>
<comment type="function">
    <text evidence="11">Splits internally a 1,3-beta-glucan molecule and transfers the newly generated reducing end (the donor) to the non-reducing end of another 1,3-beta-glucan molecule (the acceptor) forming a 1,3-beta linkage, resulting in the elongation of 1,3-beta-glucan chains in the cell wall.</text>
</comment>
<dbReference type="GO" id="GO:0030003">
    <property type="term" value="P:intracellular monoatomic cation homeostasis"/>
    <property type="evidence" value="ECO:0007669"/>
    <property type="project" value="UniProtKB-ARBA"/>
</dbReference>
<dbReference type="InterPro" id="IPR036412">
    <property type="entry name" value="HAD-like_sf"/>
</dbReference>
<dbReference type="InterPro" id="IPR018303">
    <property type="entry name" value="ATPase_P-typ_P_site"/>
</dbReference>
<evidence type="ECO:0000256" key="11">
    <source>
        <dbReference type="RuleBase" id="RU361209"/>
    </source>
</evidence>
<dbReference type="InterPro" id="IPR059000">
    <property type="entry name" value="ATPase_P-type_domA"/>
</dbReference>
<dbReference type="GO" id="GO:0042123">
    <property type="term" value="F:glucanosyltransferase activity"/>
    <property type="evidence" value="ECO:0007669"/>
    <property type="project" value="UniProtKB-ARBA"/>
</dbReference>
<feature type="transmembrane region" description="Helical" evidence="13">
    <location>
        <begin position="1671"/>
        <end position="1691"/>
    </location>
</feature>
<dbReference type="InterPro" id="IPR017853">
    <property type="entry name" value="GH"/>
</dbReference>
<dbReference type="SFLD" id="SFLDF00027">
    <property type="entry name" value="p-type_atpase"/>
    <property type="match status" value="1"/>
</dbReference>
<evidence type="ECO:0000256" key="1">
    <source>
        <dbReference type="ARBA" id="ARBA00004609"/>
    </source>
</evidence>
<accession>A0A5N5DDA8</accession>
<dbReference type="Gene3D" id="3.20.20.80">
    <property type="entry name" value="Glycosidases"/>
    <property type="match status" value="1"/>
</dbReference>
<evidence type="ECO:0000313" key="15">
    <source>
        <dbReference type="EMBL" id="KAB2575798.1"/>
    </source>
</evidence>
<dbReference type="PANTHER" id="PTHR46594:SF4">
    <property type="entry name" value="P-TYPE CATION-TRANSPORTING ATPASE"/>
    <property type="match status" value="1"/>
</dbReference>
<evidence type="ECO:0000256" key="13">
    <source>
        <dbReference type="SAM" id="Phobius"/>
    </source>
</evidence>
<comment type="caution">
    <text evidence="15">The sequence shown here is derived from an EMBL/GenBank/DDBJ whole genome shotgun (WGS) entry which is preliminary data.</text>
</comment>
<dbReference type="GO" id="GO:0019829">
    <property type="term" value="F:ATPase-coupled monoatomic cation transmembrane transporter activity"/>
    <property type="evidence" value="ECO:0007669"/>
    <property type="project" value="InterPro"/>
</dbReference>
<dbReference type="FunFam" id="2.70.150.10:FF:000002">
    <property type="entry name" value="Copper-transporting ATPase 1, putative"/>
    <property type="match status" value="1"/>
</dbReference>
<dbReference type="SUPFAM" id="SSF81665">
    <property type="entry name" value="Calcium ATPase, transmembrane domain M"/>
    <property type="match status" value="1"/>
</dbReference>
<dbReference type="Pfam" id="PF00122">
    <property type="entry name" value="E1-E2_ATPase"/>
    <property type="match status" value="1"/>
</dbReference>
<dbReference type="InterPro" id="IPR027256">
    <property type="entry name" value="P-typ_ATPase_IB"/>
</dbReference>
<keyword evidence="7 13" id="KW-1133">Transmembrane helix</keyword>
<dbReference type="SUPFAM" id="SSF51445">
    <property type="entry name" value="(Trans)glycosidases"/>
    <property type="match status" value="1"/>
</dbReference>
<dbReference type="InterPro" id="IPR044492">
    <property type="entry name" value="P_typ_ATPase_HD_dom"/>
</dbReference>
<dbReference type="GO" id="GO:0016887">
    <property type="term" value="F:ATP hydrolysis activity"/>
    <property type="evidence" value="ECO:0007669"/>
    <property type="project" value="InterPro"/>
</dbReference>
<dbReference type="InterPro" id="IPR004886">
    <property type="entry name" value="Glucanosyltransferase"/>
</dbReference>
<dbReference type="InterPro" id="IPR056236">
    <property type="entry name" value="HMA_PCA1"/>
</dbReference>
<dbReference type="CDD" id="cd00371">
    <property type="entry name" value="HMA"/>
    <property type="match status" value="1"/>
</dbReference>
<keyword evidence="11" id="KW-0449">Lipoprotein</keyword>
<keyword evidence="3 13" id="KW-0812">Transmembrane</keyword>
<feature type="transmembrane region" description="Helical" evidence="13">
    <location>
        <begin position="1095"/>
        <end position="1117"/>
    </location>
</feature>
<dbReference type="NCBIfam" id="TIGR01511">
    <property type="entry name" value="ATPase-IB1_Cu"/>
    <property type="match status" value="1"/>
</dbReference>
<dbReference type="Pfam" id="PF03198">
    <property type="entry name" value="Glyco_hydro_72"/>
    <property type="match status" value="1"/>
</dbReference>
<evidence type="ECO:0000256" key="5">
    <source>
        <dbReference type="ARBA" id="ARBA00022729"/>
    </source>
</evidence>
<feature type="domain" description="HMA" evidence="14">
    <location>
        <begin position="875"/>
        <end position="944"/>
    </location>
</feature>
<dbReference type="InterPro" id="IPR023214">
    <property type="entry name" value="HAD_sf"/>
</dbReference>
<dbReference type="GO" id="GO:0098552">
    <property type="term" value="C:side of membrane"/>
    <property type="evidence" value="ECO:0007669"/>
    <property type="project" value="UniProtKB-KW"/>
</dbReference>
<feature type="transmembrane region" description="Helical" evidence="13">
    <location>
        <begin position="1637"/>
        <end position="1659"/>
    </location>
</feature>
<dbReference type="Gene3D" id="3.30.70.100">
    <property type="match status" value="1"/>
</dbReference>
<feature type="transmembrane region" description="Helical" evidence="13">
    <location>
        <begin position="1312"/>
        <end position="1336"/>
    </location>
</feature>
<dbReference type="InterPro" id="IPR023298">
    <property type="entry name" value="ATPase_P-typ_TM_dom_sf"/>
</dbReference>
<dbReference type="GO" id="GO:0005886">
    <property type="term" value="C:plasma membrane"/>
    <property type="evidence" value="ECO:0007669"/>
    <property type="project" value="UniProtKB-SubCell"/>
</dbReference>
<dbReference type="NCBIfam" id="TIGR01525">
    <property type="entry name" value="ATPase-IB_hvy"/>
    <property type="match status" value="1"/>
</dbReference>
<keyword evidence="11" id="KW-0336">GPI-anchor</keyword>
<evidence type="ECO:0000256" key="8">
    <source>
        <dbReference type="ARBA" id="ARBA00023136"/>
    </source>
</evidence>
<proteinExistence type="inferred from homology"/>
<keyword evidence="11" id="KW-0808">Transferase</keyword>
<evidence type="ECO:0000256" key="9">
    <source>
        <dbReference type="ARBA" id="ARBA00023157"/>
    </source>
</evidence>
<sequence>MKSVSVAALAGALFASSALADVPPIEIKGSKFFYSNNGTQFFMRGIAYQPEYNADAASASDTPNDRYIDPLADPDTCKRDLEYLVELRTNTVRIYAINPELDHDECMTAFQDAGIYVVADLSSPGRSIKSDDPTWDDDLYDRYTSVIDALAPYNNTIGFFAGNEVSHRANNTDASAFVKAAVRDSKAYIKEKGYRAIGVGYATNDDADIREPMEDFFNCGDNEDSVDFWGYNIYSWCGDSSFSRSGYDKQTEKFADYPVPVFFAEYGCNEVQPRKFGDTPVLYGDDMNDVWSGGIVYMFHQEANDYGLVSIDGDKVSKLPDFSNYKSQIAKATPTGVNRDDYTPTNTRARDCPAINTAWEATASPLPPTPNTELCRCMYNSLSCVVAEDVEVKSYGELFGTVCGSSEEACAGIAANATTGEYGAYSMCNSTEKLAFVLDRYYQLQDQSESACAFSGSATLKSSVEPTGQCSSLMAQAGTAGTATVTSNPTGGAAASSSQGAAPGGAQAPAMFGVAMGAGVYFAAALLTGAVAPSPAEVLPDQSSDKDSCADGCCSGKDAERLETEKKYGCADGCCSSATPIEAPARQEPKVLGGGCADACCSGEEATTQLEDDCADACCAPSPPPGPPTTEDGCQRGCCSNAADAVPPPVANEPAKVETTCSRSACCEGTAPGSKGKKVQCCDDGCLDELALRECDDEKCSQAGSSACDYHKKKTRRQYLASLEALGCICRALLARNLESCCNQTATLRRRRAGRPSAPSPSQKRESSGCCSGTSKPRKASRSPRRKNNACGDYCCAAKPSSAKDISSGCQDDCCAIKPPSVKRVASCQDDCCTKKPPSIKSASCQDSCCGKKPGSIVNVNIDRIDIERGDAENEHVILTVHGMTCTGCETKLMRSLAVIPGVSRPQTSLLLSRAEFNLDSRVLSADQVQARLEKETGFNFDKVAKDDEELEVIEVLTGGDSKAFIAREMPVGVVSTSVVDKEIVSLQYDPKVIGARDLINHSFSAPLQLAPLRPPPAISSGRKHVWNVGLMTLISALLTIPVLIMSWAPLPEHEIAYGSASLALATIIQVFIAGPFYSSALRSLIFSRVIEMDLLIVLSTTAAYVFSIVAFAYLVVGSPLSTGEFFETSTLLVTLIMVGRFLGALARQKAVESVSVLSLQPATALLSSKDSKTQDEIDARLLQFGDIFKVLPDTRIPTDGTVISGNSEVDESMITGESRPVTKEVGTPVIGGSINGSGTLLVRVSRLPGSNTVAKIAAMVDEAKMSKPKIQDLADKVAGWFVPVVVAITIITFVVWVGVGVGKQGMGGSEAAVQAITYAIATLIVSCPCAIGLAVPMVVVMASGIAAENGVVVKSAETLEIAKKTSHVVLDKTGTLTEGKLSVTKEVYPEQSSDPTLSLLLGLVRGSKHPVSIAVTSHLESKGIDGAPISDIQSHPGKGIEATTTASDGHTTLNIRAGNSRWLGVESHPAVSPLLSSGFTVFCFAINDTLHAAFGLHDTLRPDAKPVIDRLLASNIAVSIVSGDDDAAVQAVAADLGIPPANVRSRASPADKQKYVKDLLLLGPDDTPLPTVIFVGDGTNDSVALAQASIGVHVGGGGREGGTDVAAAAADVVLTAGSLRGLLTLLAISRATFRRIVMNFGWSFVYNVFAILLAAGAFPDGARIPPEFAGLGEVVSVVPVVLVAVQLRFVKKWA</sequence>
<name>A0A5N5DDA8_9PEZI</name>
<dbReference type="InterPro" id="IPR008250">
    <property type="entry name" value="ATPase_P-typ_transduc_dom_A_sf"/>
</dbReference>
<dbReference type="SUPFAM" id="SSF55008">
    <property type="entry name" value="HMA, heavy metal-associated domain"/>
    <property type="match status" value="1"/>
</dbReference>
<dbReference type="PROSITE" id="PS00154">
    <property type="entry name" value="ATPASE_E1_E2"/>
    <property type="match status" value="1"/>
</dbReference>
<dbReference type="Pfam" id="PF00702">
    <property type="entry name" value="Hydrolase"/>
    <property type="match status" value="1"/>
</dbReference>
<dbReference type="SFLD" id="SFLDG00002">
    <property type="entry name" value="C1.7:_P-type_atpase_like"/>
    <property type="match status" value="1"/>
</dbReference>
<dbReference type="SUPFAM" id="SSF81653">
    <property type="entry name" value="Calcium ATPase, transduction domain A"/>
    <property type="match status" value="1"/>
</dbReference>
<dbReference type="EC" id="2.4.1.-" evidence="11"/>
<evidence type="ECO:0000256" key="6">
    <source>
        <dbReference type="ARBA" id="ARBA00022967"/>
    </source>
</evidence>